<evidence type="ECO:0000313" key="3">
    <source>
        <dbReference type="Proteomes" id="UP000287394"/>
    </source>
</evidence>
<name>A0A402D6B0_9BACT</name>
<keyword evidence="3" id="KW-1185">Reference proteome</keyword>
<dbReference type="RefSeq" id="WP_119324942.1">
    <property type="nucleotide sequence ID" value="NZ_AP025739.1"/>
</dbReference>
<sequence>MTTHINSEIIDRLYRLASRLRREWANVPLREDFDTSMVLAVVRTIDLRGSCRKDGTRRTLAEQGEFAEALLRRYWLKSAQRDHARYRGKCALGFSDVSVEEIAELPGCSSLYDALRHDISGGESGREVARFLEGCDWRREQVWAMVWWLTGRQWDDIAWLLEDRFELTLPTETVRQWQKKFSRALPSVRAHLSGAPQDGPAEQSSQCAPQSNRISAHQNNLSQSSTDLVAAGIGKMKDQKSWYIARKSNSYLQQGNKMKNITIVIAIRAIQLLSVSALVSSILVGCSQERRGGASDGLTVVAGLDASISWRDRLGQGVMCVAAQAQTMDGARDHMILYRMERTAEEFTGEDALGDPDALEDEVISQLRDRPQVNGTFPAAYLRQAADAASKSQGPVVVELFSDADNDDGSPQTRAELRRIGARLAANRRVKAVWFLGITRHNTAYWRSVLSPLGERLHFCAADEMTPDNAVKAVSSR</sequence>
<dbReference type="EMBL" id="AP025739">
    <property type="protein sequence ID" value="BDI31515.1"/>
    <property type="molecule type" value="Genomic_DNA"/>
</dbReference>
<proteinExistence type="predicted"/>
<dbReference type="Proteomes" id="UP000287394">
    <property type="component" value="Chromosome"/>
</dbReference>
<accession>A0A402D6B0</accession>
<protein>
    <submittedName>
        <fullName evidence="2">Uncharacterized protein</fullName>
    </submittedName>
</protein>
<dbReference type="KEGG" id="ccot:CCAX7_35660"/>
<reference evidence="2 3" key="1">
    <citation type="journal article" date="2019" name="Int. J. Syst. Evol. Microbiol.">
        <title>Capsulimonas corticalis gen. nov., sp. nov., an aerobic capsulated bacterium, of a novel bacterial order, Capsulimonadales ord. nov., of the class Armatimonadia of the phylum Armatimonadetes.</title>
        <authorList>
            <person name="Li J."/>
            <person name="Kudo C."/>
            <person name="Tonouchi A."/>
        </authorList>
    </citation>
    <scope>NUCLEOTIDE SEQUENCE [LARGE SCALE GENOMIC DNA]</scope>
    <source>
        <strain evidence="2 3">AX-7</strain>
    </source>
</reference>
<evidence type="ECO:0000313" key="2">
    <source>
        <dbReference type="EMBL" id="BDI31515.1"/>
    </source>
</evidence>
<evidence type="ECO:0000256" key="1">
    <source>
        <dbReference type="SAM" id="MobiDB-lite"/>
    </source>
</evidence>
<dbReference type="AlphaFoldDB" id="A0A402D6B0"/>
<organism evidence="2 3">
    <name type="scientific">Capsulimonas corticalis</name>
    <dbReference type="NCBI Taxonomy" id="2219043"/>
    <lineage>
        <taxon>Bacteria</taxon>
        <taxon>Bacillati</taxon>
        <taxon>Armatimonadota</taxon>
        <taxon>Armatimonadia</taxon>
        <taxon>Capsulimonadales</taxon>
        <taxon>Capsulimonadaceae</taxon>
        <taxon>Capsulimonas</taxon>
    </lineage>
</organism>
<gene>
    <name evidence="2" type="ORF">CCAX7_35660</name>
</gene>
<feature type="region of interest" description="Disordered" evidence="1">
    <location>
        <begin position="192"/>
        <end position="221"/>
    </location>
</feature>
<feature type="compositionally biased region" description="Polar residues" evidence="1">
    <location>
        <begin position="202"/>
        <end position="221"/>
    </location>
</feature>